<dbReference type="AlphaFoldDB" id="X8AE23"/>
<feature type="region of interest" description="Disordered" evidence="1">
    <location>
        <begin position="1"/>
        <end position="24"/>
    </location>
</feature>
<sequence>MARTFSAVAFSTASRNSSTSSEFSAFRRSARCSSMVVTASTRVTPINMRASLTGSRRPGCARVRLRRRGAKPQESRGAKPRLHCADGADA</sequence>
<name>X8AE23_MYCXE</name>
<evidence type="ECO:0000313" key="2">
    <source>
        <dbReference type="EMBL" id="EUA30182.1"/>
    </source>
</evidence>
<proteinExistence type="predicted"/>
<reference evidence="2" key="1">
    <citation type="submission" date="2014-01" db="EMBL/GenBank/DDBJ databases">
        <authorList>
            <person name="Brown-Elliot B."/>
            <person name="Wallace R."/>
            <person name="Lenaerts A."/>
            <person name="Ordway D."/>
            <person name="DeGroote M.A."/>
            <person name="Parker T."/>
            <person name="Sizemore C."/>
            <person name="Tallon L.J."/>
            <person name="Sadzewicz L.K."/>
            <person name="Sengamalay N."/>
            <person name="Fraser C.M."/>
            <person name="Hine E."/>
            <person name="Shefchek K.A."/>
            <person name="Das S.P."/>
            <person name="Tettelin H."/>
        </authorList>
    </citation>
    <scope>NUCLEOTIDE SEQUENCE [LARGE SCALE GENOMIC DNA]</scope>
    <source>
        <strain evidence="2">4042</strain>
    </source>
</reference>
<feature type="compositionally biased region" description="Basic and acidic residues" evidence="1">
    <location>
        <begin position="71"/>
        <end position="90"/>
    </location>
</feature>
<feature type="region of interest" description="Disordered" evidence="1">
    <location>
        <begin position="66"/>
        <end position="90"/>
    </location>
</feature>
<evidence type="ECO:0000256" key="1">
    <source>
        <dbReference type="SAM" id="MobiDB-lite"/>
    </source>
</evidence>
<gene>
    <name evidence="2" type="ORF">I553_4439</name>
</gene>
<organism evidence="2">
    <name type="scientific">Mycobacterium xenopi 4042</name>
    <dbReference type="NCBI Taxonomy" id="1299334"/>
    <lineage>
        <taxon>Bacteria</taxon>
        <taxon>Bacillati</taxon>
        <taxon>Actinomycetota</taxon>
        <taxon>Actinomycetes</taxon>
        <taxon>Mycobacteriales</taxon>
        <taxon>Mycobacteriaceae</taxon>
        <taxon>Mycobacterium</taxon>
    </lineage>
</organism>
<protein>
    <submittedName>
        <fullName evidence="2">Uncharacterized protein</fullName>
    </submittedName>
</protein>
<accession>X8AE23</accession>
<comment type="caution">
    <text evidence="2">The sequence shown here is derived from an EMBL/GenBank/DDBJ whole genome shotgun (WGS) entry which is preliminary data.</text>
</comment>
<dbReference type="EMBL" id="JAOB01000060">
    <property type="protein sequence ID" value="EUA30182.1"/>
    <property type="molecule type" value="Genomic_DNA"/>
</dbReference>
<feature type="compositionally biased region" description="Low complexity" evidence="1">
    <location>
        <begin position="9"/>
        <end position="24"/>
    </location>
</feature>